<keyword evidence="1" id="KW-0862">Zinc</keyword>
<proteinExistence type="predicted"/>
<dbReference type="EMBL" id="JBHSZO010000004">
    <property type="protein sequence ID" value="MFC7217419.1"/>
    <property type="molecule type" value="Genomic_DNA"/>
</dbReference>
<evidence type="ECO:0000313" key="5">
    <source>
        <dbReference type="Proteomes" id="UP001596413"/>
    </source>
</evidence>
<gene>
    <name evidence="4" type="ORF">ACFQLX_04420</name>
</gene>
<feature type="region of interest" description="Disordered" evidence="2">
    <location>
        <begin position="123"/>
        <end position="159"/>
    </location>
</feature>
<evidence type="ECO:0000256" key="2">
    <source>
        <dbReference type="SAM" id="MobiDB-lite"/>
    </source>
</evidence>
<accession>A0ABW2G9I4</accession>
<organism evidence="4 5">
    <name type="scientific">Streptomyces polyrhachis</name>
    <dbReference type="NCBI Taxonomy" id="1282885"/>
    <lineage>
        <taxon>Bacteria</taxon>
        <taxon>Bacillati</taxon>
        <taxon>Actinomycetota</taxon>
        <taxon>Actinomycetes</taxon>
        <taxon>Kitasatosporales</taxon>
        <taxon>Streptomycetaceae</taxon>
        <taxon>Streptomyces</taxon>
    </lineage>
</organism>
<dbReference type="RefSeq" id="WP_386412101.1">
    <property type="nucleotide sequence ID" value="NZ_JBHSZO010000004.1"/>
</dbReference>
<feature type="domain" description="SWIM-type" evidence="3">
    <location>
        <begin position="65"/>
        <end position="98"/>
    </location>
</feature>
<dbReference type="InterPro" id="IPR007527">
    <property type="entry name" value="Znf_SWIM"/>
</dbReference>
<keyword evidence="5" id="KW-1185">Reference proteome</keyword>
<evidence type="ECO:0000313" key="4">
    <source>
        <dbReference type="EMBL" id="MFC7217419.1"/>
    </source>
</evidence>
<dbReference type="PROSITE" id="PS50966">
    <property type="entry name" value="ZF_SWIM"/>
    <property type="match status" value="1"/>
</dbReference>
<sequence>MTSIQERTQERIQERWSGEQVLTLAPDAASAKAAGKLAAAASWPALGAAGECVWGQCRGSGSKPYQTVVDLRGPAYSCSCPSRKFPCKHALALLLLWSRGEVPDAPAGQEPADWAQTWLAGRRERARGSAGKAEGAESAEGAAGEKGGADPEAARRRSEQRLRRIEAGVAELEQRLADILREGLAAAPPAAVWEEAAARMVDAQAPGLAARVRELAALPASGPGWPSRFLAEASLLHLLGRGFLGREALPEPLAATVRARVGLTTDAARLLAGDTVREEWLVLAQEDQDDGRLVTRRIWLYGRGSGRFALLLSYGGGGRAPEVALPTGVSIDAELAFYPGAHTLRATLGERFATSARASAPSAGSVDRGHPRGVSVDAAIRAYAGALARDPWLDSVPVVLSGVVPIPGSAEEPWQLAHVASGEALPVDARATGLWQLLSVSGGAPLTVFGELGHAGFRPLTTWSGDVAVVL</sequence>
<comment type="caution">
    <text evidence="4">The sequence shown here is derived from an EMBL/GenBank/DDBJ whole genome shotgun (WGS) entry which is preliminary data.</text>
</comment>
<keyword evidence="1" id="KW-0479">Metal-binding</keyword>
<dbReference type="Pfam" id="PF04434">
    <property type="entry name" value="SWIM"/>
    <property type="match status" value="1"/>
</dbReference>
<feature type="compositionally biased region" description="Low complexity" evidence="2">
    <location>
        <begin position="128"/>
        <end position="142"/>
    </location>
</feature>
<feature type="compositionally biased region" description="Basic and acidic residues" evidence="2">
    <location>
        <begin position="147"/>
        <end position="159"/>
    </location>
</feature>
<reference evidence="5" key="1">
    <citation type="journal article" date="2019" name="Int. J. Syst. Evol. Microbiol.">
        <title>The Global Catalogue of Microorganisms (GCM) 10K type strain sequencing project: providing services to taxonomists for standard genome sequencing and annotation.</title>
        <authorList>
            <consortium name="The Broad Institute Genomics Platform"/>
            <consortium name="The Broad Institute Genome Sequencing Center for Infectious Disease"/>
            <person name="Wu L."/>
            <person name="Ma J."/>
        </authorList>
    </citation>
    <scope>NUCLEOTIDE SEQUENCE [LARGE SCALE GENOMIC DNA]</scope>
    <source>
        <strain evidence="5">CGMCC 1.13681</strain>
    </source>
</reference>
<keyword evidence="1" id="KW-0863">Zinc-finger</keyword>
<evidence type="ECO:0000256" key="1">
    <source>
        <dbReference type="PROSITE-ProRule" id="PRU00325"/>
    </source>
</evidence>
<evidence type="ECO:0000259" key="3">
    <source>
        <dbReference type="PROSITE" id="PS50966"/>
    </source>
</evidence>
<dbReference type="Proteomes" id="UP001596413">
    <property type="component" value="Unassembled WGS sequence"/>
</dbReference>
<protein>
    <submittedName>
        <fullName evidence="4">SWIM zinc finger family protein</fullName>
    </submittedName>
</protein>
<name>A0ABW2G9I4_9ACTN</name>